<proteinExistence type="predicted"/>
<organism evidence="1">
    <name type="scientific">Tanacetum cinerariifolium</name>
    <name type="common">Dalmatian daisy</name>
    <name type="synonym">Chrysanthemum cinerariifolium</name>
    <dbReference type="NCBI Taxonomy" id="118510"/>
    <lineage>
        <taxon>Eukaryota</taxon>
        <taxon>Viridiplantae</taxon>
        <taxon>Streptophyta</taxon>
        <taxon>Embryophyta</taxon>
        <taxon>Tracheophyta</taxon>
        <taxon>Spermatophyta</taxon>
        <taxon>Magnoliopsida</taxon>
        <taxon>eudicotyledons</taxon>
        <taxon>Gunneridae</taxon>
        <taxon>Pentapetalae</taxon>
        <taxon>asterids</taxon>
        <taxon>campanulids</taxon>
        <taxon>Asterales</taxon>
        <taxon>Asteraceae</taxon>
        <taxon>Asteroideae</taxon>
        <taxon>Anthemideae</taxon>
        <taxon>Anthemidinae</taxon>
        <taxon>Tanacetum</taxon>
    </lineage>
</organism>
<dbReference type="EMBL" id="BKCJ011048610">
    <property type="protein sequence ID" value="GFC74719.1"/>
    <property type="molecule type" value="Genomic_DNA"/>
</dbReference>
<comment type="caution">
    <text evidence="1">The sequence shown here is derived from an EMBL/GenBank/DDBJ whole genome shotgun (WGS) entry which is preliminary data.</text>
</comment>
<evidence type="ECO:0000313" key="1">
    <source>
        <dbReference type="EMBL" id="GFC74719.1"/>
    </source>
</evidence>
<sequence length="167" mass="19594">ISFGSLSTRKTQLLTGSRLIRTGLDKLRLLRAQILWGMFYKKNVDFVKLLWEDFTVQIDNKDHKKQEKMYYPLFTKAIIHHFITKDKSISMRNKMFMHTAKDDSILGLMRFVSKANDYQVFGALLPKKARKYKKPTSPLRKRTLVTVEEEELKPAKKVAPSKMLSRK</sequence>
<reference evidence="1" key="1">
    <citation type="journal article" date="2019" name="Sci. Rep.">
        <title>Draft genome of Tanacetum cinerariifolium, the natural source of mosquito coil.</title>
        <authorList>
            <person name="Yamashiro T."/>
            <person name="Shiraishi A."/>
            <person name="Satake H."/>
            <person name="Nakayama K."/>
        </authorList>
    </citation>
    <scope>NUCLEOTIDE SEQUENCE</scope>
</reference>
<feature type="non-terminal residue" evidence="1">
    <location>
        <position position="1"/>
    </location>
</feature>
<gene>
    <name evidence="1" type="ORF">Tci_846689</name>
</gene>
<accession>A0A699QKV5</accession>
<protein>
    <submittedName>
        <fullName evidence="1">Uncharacterized protein</fullName>
    </submittedName>
</protein>
<name>A0A699QKV5_TANCI</name>
<dbReference type="AlphaFoldDB" id="A0A699QKV5"/>